<comment type="caution">
    <text evidence="1">The sequence shown here is derived from an EMBL/GenBank/DDBJ whole genome shotgun (WGS) entry which is preliminary data.</text>
</comment>
<proteinExistence type="predicted"/>
<dbReference type="Proteomes" id="UP001144978">
    <property type="component" value="Unassembled WGS sequence"/>
</dbReference>
<dbReference type="EMBL" id="JANSHE010000419">
    <property type="protein sequence ID" value="KAJ3011132.1"/>
    <property type="molecule type" value="Genomic_DNA"/>
</dbReference>
<organism evidence="1 2">
    <name type="scientific">Trametes sanguinea</name>
    <dbReference type="NCBI Taxonomy" id="158606"/>
    <lineage>
        <taxon>Eukaryota</taxon>
        <taxon>Fungi</taxon>
        <taxon>Dikarya</taxon>
        <taxon>Basidiomycota</taxon>
        <taxon>Agaricomycotina</taxon>
        <taxon>Agaricomycetes</taxon>
        <taxon>Polyporales</taxon>
        <taxon>Polyporaceae</taxon>
        <taxon>Trametes</taxon>
    </lineage>
</organism>
<accession>A0ACC1Q6X6</accession>
<keyword evidence="2" id="KW-1185">Reference proteome</keyword>
<name>A0ACC1Q6X6_9APHY</name>
<sequence length="84" mass="9225">MSFFGFEQQQDLENEKQKFLEGGLSGAPQDDVAVFTWGEDSYDGLGDALQEGGDELNDETFGISGPVGEHLRRLQSLRIPTSCL</sequence>
<evidence type="ECO:0000313" key="2">
    <source>
        <dbReference type="Proteomes" id="UP001144978"/>
    </source>
</evidence>
<reference evidence="1" key="1">
    <citation type="submission" date="2022-08" db="EMBL/GenBank/DDBJ databases">
        <title>Genome Sequence of Pycnoporus sanguineus.</title>
        <authorList>
            <person name="Buettner E."/>
        </authorList>
    </citation>
    <scope>NUCLEOTIDE SEQUENCE</scope>
    <source>
        <strain evidence="1">CG-C14</strain>
    </source>
</reference>
<evidence type="ECO:0000313" key="1">
    <source>
        <dbReference type="EMBL" id="KAJ3011132.1"/>
    </source>
</evidence>
<protein>
    <submittedName>
        <fullName evidence="1">Uncharacterized protein</fullName>
    </submittedName>
</protein>
<gene>
    <name evidence="1" type="ORF">NUW54_g2274</name>
</gene>